<dbReference type="EMBL" id="AP010968">
    <property type="protein sequence ID" value="BAJ25856.1"/>
    <property type="molecule type" value="Genomic_DNA"/>
</dbReference>
<proteinExistence type="predicted"/>
<evidence type="ECO:0000256" key="1">
    <source>
        <dbReference type="SAM" id="MobiDB-lite"/>
    </source>
</evidence>
<evidence type="ECO:0000313" key="5">
    <source>
        <dbReference type="Proteomes" id="UP000007076"/>
    </source>
</evidence>
<dbReference type="CDD" id="cd00085">
    <property type="entry name" value="HNHc"/>
    <property type="match status" value="1"/>
</dbReference>
<evidence type="ECO:0000313" key="3">
    <source>
        <dbReference type="EMBL" id="BAJ25856.1"/>
    </source>
</evidence>
<name>E4MYW3_KITSK</name>
<keyword evidence="5" id="KW-1185">Reference proteome</keyword>
<dbReference type="STRING" id="452652.KSE_00020t"/>
<feature type="domain" description="HNH nuclease" evidence="2">
    <location>
        <begin position="385"/>
        <end position="443"/>
    </location>
</feature>
<dbReference type="AlphaFoldDB" id="E4MYW3"/>
<dbReference type="InterPro" id="IPR003615">
    <property type="entry name" value="HNH_nuc"/>
</dbReference>
<accession>E4MYW3</accession>
<dbReference type="Gene3D" id="1.10.30.50">
    <property type="match status" value="1"/>
</dbReference>
<dbReference type="eggNOG" id="COG3440">
    <property type="taxonomic scope" value="Bacteria"/>
</dbReference>
<feature type="region of interest" description="Disordered" evidence="1">
    <location>
        <begin position="494"/>
        <end position="526"/>
    </location>
</feature>
<feature type="compositionally biased region" description="Low complexity" evidence="1">
    <location>
        <begin position="510"/>
        <end position="519"/>
    </location>
</feature>
<dbReference type="KEGG" id="ksk:KSE_00020t"/>
<protein>
    <recommendedName>
        <fullName evidence="2">HNH nuclease domain-containing protein</fullName>
    </recommendedName>
</protein>
<evidence type="ECO:0000313" key="4">
    <source>
        <dbReference type="EMBL" id="BAJ33422.1"/>
    </source>
</evidence>
<evidence type="ECO:0000259" key="2">
    <source>
        <dbReference type="SMART" id="SM00507"/>
    </source>
</evidence>
<dbReference type="Proteomes" id="UP000007076">
    <property type="component" value="Chromosome"/>
</dbReference>
<sequence length="526" mass="57883">MTSGTVLRGPLGDVAQRAARQEGVHVEDAYAAALCWWAAAVAPSATLPTRSKDWPCLVWGAFLTGDAQPSLTTTLTEAGLDTHRFRRLTRHHDITTLDKLRIAWTKASRTMAPGTDFSMLLTGSPVARRGSGTSCDDFLTYKLRTAWDGREYRDPGHRLRSRRGAPARKAAKVGVLWEMPATDWPYRARTDEASSTRFLIFLRKTPGERRSTPVPVPRPSAACRAVEELVRIYEDLTRRQVPMVITDEAAAKFWPIQLSADQFDDLGPAANQFARLDAHTHRIAAALALAEDTDVVTGGHIEAAWSVVARSALDRSRLLCPDALEPVSVALDKIGGEVRAAAGSPRVLTLDELSWRGGHRTVHTPTAVPEHAVRDRKGRITRDGAVAQDVKDWHRNQCQMCGDILRIPGPQEAISEGAHIRPLSHGGPDYTGNVLCLCPSCHTRFDHGALYLTDDLHIVETLTGTVRGLLRTEPRHQVGLDCVRWHRARWEQHIPPGKRPAVPDGPAEPPALRAAEPLAHSARLEH</sequence>
<gene>
    <name evidence="3" type="ordered locus">KSE_00020t</name>
    <name evidence="4" type="ordered locus">KSE_76720t</name>
</gene>
<dbReference type="Pfam" id="PF13391">
    <property type="entry name" value="HNH_2"/>
    <property type="match status" value="1"/>
</dbReference>
<dbReference type="SMART" id="SM00507">
    <property type="entry name" value="HNHc"/>
    <property type="match status" value="1"/>
</dbReference>
<dbReference type="HOGENOM" id="CLU_577344_0_0_11"/>
<reference evidence="3 5" key="1">
    <citation type="journal article" date="2010" name="DNA Res.">
        <title>Genome sequence of Kitasatospora setae NBRC 14216T: an evolutionary snapshot of the family Streptomycetaceae.</title>
        <authorList>
            <person name="Ichikawa N."/>
            <person name="Oguchi A."/>
            <person name="Ikeda H."/>
            <person name="Ishikawa J."/>
            <person name="Kitani S."/>
            <person name="Watanabe Y."/>
            <person name="Nakamura S."/>
            <person name="Katano Y."/>
            <person name="Kishi E."/>
            <person name="Sasagawa M."/>
            <person name="Ankai A."/>
            <person name="Fukui S."/>
            <person name="Hashimoto Y."/>
            <person name="Kamata S."/>
            <person name="Otoguro M."/>
            <person name="Tanikawa S."/>
            <person name="Nihira T."/>
            <person name="Horinouchi S."/>
            <person name="Ohnishi Y."/>
            <person name="Hayakawa M."/>
            <person name="Kuzuyama T."/>
            <person name="Arisawa A."/>
            <person name="Nomoto F."/>
            <person name="Miura H."/>
            <person name="Takahashi Y."/>
            <person name="Fujita N."/>
        </authorList>
    </citation>
    <scope>NUCLEOTIDE SEQUENCE [LARGE SCALE GENOMIC DNA]</scope>
    <source>
        <strain evidence="5">ATCC 33774 / DSM 43861 / JCM 3304 / KCC A-0304 / NBRC 14216 / KM-6054</strain>
        <strain evidence="3">KM-6054</strain>
    </source>
</reference>
<dbReference type="EMBL" id="AP010968">
    <property type="protein sequence ID" value="BAJ33422.1"/>
    <property type="molecule type" value="Genomic_DNA"/>
</dbReference>
<organism evidence="3 5">
    <name type="scientific">Kitasatospora setae (strain ATCC 33774 / DSM 43861 / JCM 3304 / KCC A-0304 / NBRC 14216 / KM-6054)</name>
    <name type="common">Streptomyces setae</name>
    <dbReference type="NCBI Taxonomy" id="452652"/>
    <lineage>
        <taxon>Bacteria</taxon>
        <taxon>Bacillati</taxon>
        <taxon>Actinomycetota</taxon>
        <taxon>Actinomycetes</taxon>
        <taxon>Kitasatosporales</taxon>
        <taxon>Streptomycetaceae</taxon>
        <taxon>Kitasatospora</taxon>
    </lineage>
</organism>
<dbReference type="KEGG" id="ksk:KSE_76720t"/>